<evidence type="ECO:0000256" key="6">
    <source>
        <dbReference type="ARBA" id="ARBA00023157"/>
    </source>
</evidence>
<evidence type="ECO:0000313" key="10">
    <source>
        <dbReference type="Proteomes" id="UP000721954"/>
    </source>
</evidence>
<evidence type="ECO:0000256" key="7">
    <source>
        <dbReference type="SAM" id="SignalP"/>
    </source>
</evidence>
<dbReference type="PROSITE" id="PS00999">
    <property type="entry name" value="SSI"/>
    <property type="match status" value="1"/>
</dbReference>
<dbReference type="InterPro" id="IPR023549">
    <property type="entry name" value="Subtilisin_inhibitor"/>
</dbReference>
<keyword evidence="10" id="KW-1185">Reference proteome</keyword>
<evidence type="ECO:0000313" key="9">
    <source>
        <dbReference type="EMBL" id="MBO8202238.1"/>
    </source>
</evidence>
<keyword evidence="4" id="KW-0646">Protease inhibitor</keyword>
<accession>A0ABS3Y406</accession>
<proteinExistence type="inferred from homology"/>
<protein>
    <recommendedName>
        <fullName evidence="8">Subtilisin inhibitor domain-containing protein</fullName>
    </recommendedName>
</protein>
<comment type="subcellular location">
    <subcellularLocation>
        <location evidence="1">Secreted</location>
    </subcellularLocation>
</comment>
<feature type="signal peptide" evidence="7">
    <location>
        <begin position="1"/>
        <end position="39"/>
    </location>
</feature>
<dbReference type="SUPFAM" id="SSF55399">
    <property type="entry name" value="Subtilisin inhibitor"/>
    <property type="match status" value="1"/>
</dbReference>
<evidence type="ECO:0000256" key="5">
    <source>
        <dbReference type="ARBA" id="ARBA00022900"/>
    </source>
</evidence>
<reference evidence="9 10" key="1">
    <citation type="submission" date="2021-02" db="EMBL/GenBank/DDBJ databases">
        <title>Streptomyces spirodelae sp. nov., isolated from duckweed.</title>
        <authorList>
            <person name="Saimee Y."/>
            <person name="Duangmal K."/>
        </authorList>
    </citation>
    <scope>NUCLEOTIDE SEQUENCE [LARGE SCALE GENOMIC DNA]</scope>
    <source>
        <strain evidence="9 10">DSM 42105</strain>
    </source>
</reference>
<gene>
    <name evidence="9" type="ORF">JW613_28705</name>
</gene>
<evidence type="ECO:0000256" key="4">
    <source>
        <dbReference type="ARBA" id="ARBA00022690"/>
    </source>
</evidence>
<dbReference type="InterPro" id="IPR036819">
    <property type="entry name" value="Subtilisin_inhibitor-like_sf"/>
</dbReference>
<evidence type="ECO:0000256" key="3">
    <source>
        <dbReference type="ARBA" id="ARBA00022525"/>
    </source>
</evidence>
<dbReference type="GeneID" id="96262608"/>
<dbReference type="InterPro" id="IPR020054">
    <property type="entry name" value="Prot_inh_SSI_I16_CS"/>
</dbReference>
<keyword evidence="5" id="KW-0722">Serine protease inhibitor</keyword>
<name>A0ABS3Y406_9ACTN</name>
<feature type="chain" id="PRO_5045245467" description="Subtilisin inhibitor domain-containing protein" evidence="7">
    <location>
        <begin position="40"/>
        <end position="170"/>
    </location>
</feature>
<dbReference type="Gene3D" id="3.30.350.10">
    <property type="entry name" value="Subtilisin inhibitor-like"/>
    <property type="match status" value="1"/>
</dbReference>
<keyword evidence="7" id="KW-0732">Signal</keyword>
<keyword evidence="6" id="KW-1015">Disulfide bond</keyword>
<organism evidence="9 10">
    <name type="scientific">Streptomyces smyrnaeus</name>
    <dbReference type="NCBI Taxonomy" id="1387713"/>
    <lineage>
        <taxon>Bacteria</taxon>
        <taxon>Bacillati</taxon>
        <taxon>Actinomycetota</taxon>
        <taxon>Actinomycetes</taxon>
        <taxon>Kitasatosporales</taxon>
        <taxon>Streptomycetaceae</taxon>
        <taxon>Streptomyces</taxon>
    </lineage>
</organism>
<dbReference type="Pfam" id="PF00720">
    <property type="entry name" value="SSI"/>
    <property type="match status" value="1"/>
</dbReference>
<comment type="caution">
    <text evidence="9">The sequence shown here is derived from an EMBL/GenBank/DDBJ whole genome shotgun (WGS) entry which is preliminary data.</text>
</comment>
<dbReference type="RefSeq" id="WP_209213785.1">
    <property type="nucleotide sequence ID" value="NZ_JAFFZM010000021.1"/>
</dbReference>
<dbReference type="EMBL" id="JAFFZM010000021">
    <property type="protein sequence ID" value="MBO8202238.1"/>
    <property type="molecule type" value="Genomic_DNA"/>
</dbReference>
<dbReference type="Proteomes" id="UP000721954">
    <property type="component" value="Unassembled WGS sequence"/>
</dbReference>
<keyword evidence="3" id="KW-0964">Secreted</keyword>
<comment type="similarity">
    <text evidence="2">Belongs to the protease inhibitor I16 (SSI) family.</text>
</comment>
<sequence length="170" mass="17487">MPRRTAPVPFRVRPLLTLTMVTSTAAGLLSLLGAPEAVAAEPSAATGPSATAGGSAAAVRPRDKLTFTVAHSGRAAHDGSYTLRCHPPGGRHAAPSRACAALDRATSQGRDPFKPVAAGATCTMIYGGPATARVTGTWQGRKVDARFSRTNGCEVARWNSLVPALPRTSS</sequence>
<feature type="domain" description="Subtilisin inhibitor" evidence="8">
    <location>
        <begin position="65"/>
        <end position="144"/>
    </location>
</feature>
<evidence type="ECO:0000259" key="8">
    <source>
        <dbReference type="Pfam" id="PF00720"/>
    </source>
</evidence>
<evidence type="ECO:0000256" key="2">
    <source>
        <dbReference type="ARBA" id="ARBA00010472"/>
    </source>
</evidence>
<evidence type="ECO:0000256" key="1">
    <source>
        <dbReference type="ARBA" id="ARBA00004613"/>
    </source>
</evidence>